<evidence type="ECO:0000256" key="1">
    <source>
        <dbReference type="SAM" id="MobiDB-lite"/>
    </source>
</evidence>
<dbReference type="EMBL" id="ML122326">
    <property type="protein sequence ID" value="RPD53260.1"/>
    <property type="molecule type" value="Genomic_DNA"/>
</dbReference>
<feature type="region of interest" description="Disordered" evidence="1">
    <location>
        <begin position="487"/>
        <end position="519"/>
    </location>
</feature>
<sequence>MSRFRHGNTAPRFVGNSSCPPVFLTISHRPDPGFARRVGDWLDRALADPSFASSRVGQVRIEFLYDEARRIVDRSLSDPGSHWVQHIRTLISEVDAFAAGLQKDRTTQKLVNALSNLVTSFKDATATALWTAPKIARNRAERAKQEAMKSFMLWLLPRVLRAVSAIPMPRVEFVNNTVEAAIDALLLTAPTGGSRSESLGMQASLVPDRMRVESWNEVVVEVDNTVMDSAVSDIPQKSSSPLMTLFAGMSPSANHGHQSLESRMTRTTTQTRTRTRARVHVEGMRGDAHDVAYYVLYKGAQCCGMPLPCTSYEDEGLISVDIGETAASSATGTGLSFDVELEFDSSPGSSGRDSGWLSFLTDDSGFDGDGDKQNGDSKPQPLFRVTDVHVDVPGLHISLTRSRHWLLNSLLVQPLAGPVARAAVGWVLRGQIRGMLEAAADFGGRLRSRVQQKASWAQVQEGDCDTATPSAEDWWNALLEEVGVSNAAGDGAEDDDNDNDNDSDLCSEEDAEEMGTEPLVETRTRATVQGIVRTTVTQASPSAEPEESVLAVGIGAQVLPGRGGPYGASAPEVLEDGMEGVKVRATEEAREAVEDVAGAEEYAEEAVREGVRRAVRVREDVEGARGRGEVRERVERRRKGWRSAVFDF</sequence>
<dbReference type="PANTHER" id="PTHR31138">
    <property type="entry name" value="CHROMOSOME 19, WHOLE GENOME SHOTGUN SEQUENCE"/>
    <property type="match status" value="1"/>
</dbReference>
<protein>
    <submittedName>
        <fullName evidence="2">Uncharacterized protein</fullName>
    </submittedName>
</protein>
<organism evidence="2 3">
    <name type="scientific">Lentinus tigrinus ALCF2SS1-6</name>
    <dbReference type="NCBI Taxonomy" id="1328759"/>
    <lineage>
        <taxon>Eukaryota</taxon>
        <taxon>Fungi</taxon>
        <taxon>Dikarya</taxon>
        <taxon>Basidiomycota</taxon>
        <taxon>Agaricomycotina</taxon>
        <taxon>Agaricomycetes</taxon>
        <taxon>Polyporales</taxon>
        <taxon>Polyporaceae</taxon>
        <taxon>Lentinus</taxon>
    </lineage>
</organism>
<dbReference type="PANTHER" id="PTHR31138:SF1">
    <property type="entry name" value="PDZ DOMAIN-CONTAINING PROTEIN"/>
    <property type="match status" value="1"/>
</dbReference>
<feature type="compositionally biased region" description="Acidic residues" evidence="1">
    <location>
        <begin position="491"/>
        <end position="515"/>
    </location>
</feature>
<dbReference type="Proteomes" id="UP000313359">
    <property type="component" value="Unassembled WGS sequence"/>
</dbReference>
<dbReference type="OrthoDB" id="5407957at2759"/>
<proteinExistence type="predicted"/>
<keyword evidence="3" id="KW-1185">Reference proteome</keyword>
<evidence type="ECO:0000313" key="2">
    <source>
        <dbReference type="EMBL" id="RPD53260.1"/>
    </source>
</evidence>
<dbReference type="AlphaFoldDB" id="A0A5C2RQ24"/>
<name>A0A5C2RQ24_9APHY</name>
<evidence type="ECO:0000313" key="3">
    <source>
        <dbReference type="Proteomes" id="UP000313359"/>
    </source>
</evidence>
<accession>A0A5C2RQ24</accession>
<reference evidence="2" key="1">
    <citation type="journal article" date="2018" name="Genome Biol. Evol.">
        <title>Genomics and development of Lentinus tigrinus, a white-rot wood-decaying mushroom with dimorphic fruiting bodies.</title>
        <authorList>
            <person name="Wu B."/>
            <person name="Xu Z."/>
            <person name="Knudson A."/>
            <person name="Carlson A."/>
            <person name="Chen N."/>
            <person name="Kovaka S."/>
            <person name="LaButti K."/>
            <person name="Lipzen A."/>
            <person name="Pennachio C."/>
            <person name="Riley R."/>
            <person name="Schakwitz W."/>
            <person name="Umezawa K."/>
            <person name="Ohm R.A."/>
            <person name="Grigoriev I.V."/>
            <person name="Nagy L.G."/>
            <person name="Gibbons J."/>
            <person name="Hibbett D."/>
        </authorList>
    </citation>
    <scope>NUCLEOTIDE SEQUENCE [LARGE SCALE GENOMIC DNA]</scope>
    <source>
        <strain evidence="2">ALCF2SS1-6</strain>
    </source>
</reference>
<feature type="region of interest" description="Disordered" evidence="1">
    <location>
        <begin position="254"/>
        <end position="275"/>
    </location>
</feature>
<dbReference type="STRING" id="1328759.A0A5C2RQ24"/>
<gene>
    <name evidence="2" type="ORF">L227DRAFT_658357</name>
</gene>